<evidence type="ECO:0000256" key="2">
    <source>
        <dbReference type="ARBA" id="ARBA00023004"/>
    </source>
</evidence>
<dbReference type="GO" id="GO:0046872">
    <property type="term" value="F:metal ion binding"/>
    <property type="evidence" value="ECO:0007669"/>
    <property type="project" value="UniProtKB-KW"/>
</dbReference>
<reference evidence="5" key="1">
    <citation type="submission" date="2022-12" db="EMBL/GenBank/DDBJ databases">
        <title>Draft genome assemblies for two species of Escallonia (Escalloniales).</title>
        <authorList>
            <person name="Chanderbali A."/>
            <person name="Dervinis C."/>
            <person name="Anghel I."/>
            <person name="Soltis D."/>
            <person name="Soltis P."/>
            <person name="Zapata F."/>
        </authorList>
    </citation>
    <scope>NUCLEOTIDE SEQUENCE</scope>
    <source>
        <strain evidence="5">UCBG64.0493</strain>
        <tissue evidence="5">Leaf</tissue>
    </source>
</reference>
<gene>
    <name evidence="5" type="ORF">RJ639_041164</name>
</gene>
<dbReference type="Proteomes" id="UP001188597">
    <property type="component" value="Unassembled WGS sequence"/>
</dbReference>
<keyword evidence="2" id="KW-0408">Iron</keyword>
<dbReference type="InterPro" id="IPR050231">
    <property type="entry name" value="Iron_ascorbate_oxido_reductase"/>
</dbReference>
<evidence type="ECO:0000259" key="3">
    <source>
        <dbReference type="Pfam" id="PF03171"/>
    </source>
</evidence>
<sequence length="241" mass="27029">MGEAQIPYLSFTGEALDLKQERTEAWKALSNNVREACETHGCFLLSYDGIPADLCQRMFVAAKPLFDLPEETKNKYTNPDVIKSHITRSPANPLLESFGIGDAQRLEEAQAFTHLMWPNGNLSFCETLNLTSSKMMELCYILLKMLFESLGMEMYYGSHVEADAKSTFRLFKYNAPPSNEEGAVGLEAHTDIDIITILCQNEVQGLEIKSREGIWSQVTIPKGCFTVIVGEALKVHTFTRC</sequence>
<keyword evidence="1" id="KW-0479">Metal-binding</keyword>
<evidence type="ECO:0000259" key="4">
    <source>
        <dbReference type="Pfam" id="PF14226"/>
    </source>
</evidence>
<accession>A0AA88WHU0</accession>
<dbReference type="InterPro" id="IPR027443">
    <property type="entry name" value="IPNS-like_sf"/>
</dbReference>
<protein>
    <submittedName>
        <fullName evidence="5">Uncharacterized protein</fullName>
    </submittedName>
</protein>
<name>A0AA88WHU0_9ASTE</name>
<dbReference type="SUPFAM" id="SSF51197">
    <property type="entry name" value="Clavaminate synthase-like"/>
    <property type="match status" value="1"/>
</dbReference>
<feature type="domain" description="Isopenicillin N synthase-like Fe(2+) 2OG dioxygenase" evidence="3">
    <location>
        <begin position="170"/>
        <end position="237"/>
    </location>
</feature>
<feature type="domain" description="Non-haem dioxygenase N-terminal" evidence="4">
    <location>
        <begin position="16"/>
        <end position="82"/>
    </location>
</feature>
<dbReference type="Gene3D" id="2.60.120.330">
    <property type="entry name" value="B-lactam Antibiotic, Isopenicillin N Synthase, Chain"/>
    <property type="match status" value="1"/>
</dbReference>
<evidence type="ECO:0000313" key="5">
    <source>
        <dbReference type="EMBL" id="KAK3027009.1"/>
    </source>
</evidence>
<dbReference type="AlphaFoldDB" id="A0AA88WHU0"/>
<dbReference type="EMBL" id="JAVXUP010000476">
    <property type="protein sequence ID" value="KAK3027009.1"/>
    <property type="molecule type" value="Genomic_DNA"/>
</dbReference>
<dbReference type="InterPro" id="IPR044861">
    <property type="entry name" value="IPNS-like_FE2OG_OXY"/>
</dbReference>
<keyword evidence="6" id="KW-1185">Reference proteome</keyword>
<dbReference type="Pfam" id="PF14226">
    <property type="entry name" value="DIOX_N"/>
    <property type="match status" value="1"/>
</dbReference>
<evidence type="ECO:0000313" key="6">
    <source>
        <dbReference type="Proteomes" id="UP001188597"/>
    </source>
</evidence>
<comment type="caution">
    <text evidence="5">The sequence shown here is derived from an EMBL/GenBank/DDBJ whole genome shotgun (WGS) entry which is preliminary data.</text>
</comment>
<proteinExistence type="predicted"/>
<dbReference type="PANTHER" id="PTHR47990">
    <property type="entry name" value="2-OXOGLUTARATE (2OG) AND FE(II)-DEPENDENT OXYGENASE SUPERFAMILY PROTEIN-RELATED"/>
    <property type="match status" value="1"/>
</dbReference>
<dbReference type="Pfam" id="PF03171">
    <property type="entry name" value="2OG-FeII_Oxy"/>
    <property type="match status" value="1"/>
</dbReference>
<dbReference type="InterPro" id="IPR026992">
    <property type="entry name" value="DIOX_N"/>
</dbReference>
<evidence type="ECO:0000256" key="1">
    <source>
        <dbReference type="ARBA" id="ARBA00022723"/>
    </source>
</evidence>
<organism evidence="5 6">
    <name type="scientific">Escallonia herrerae</name>
    <dbReference type="NCBI Taxonomy" id="1293975"/>
    <lineage>
        <taxon>Eukaryota</taxon>
        <taxon>Viridiplantae</taxon>
        <taxon>Streptophyta</taxon>
        <taxon>Embryophyta</taxon>
        <taxon>Tracheophyta</taxon>
        <taxon>Spermatophyta</taxon>
        <taxon>Magnoliopsida</taxon>
        <taxon>eudicotyledons</taxon>
        <taxon>Gunneridae</taxon>
        <taxon>Pentapetalae</taxon>
        <taxon>asterids</taxon>
        <taxon>campanulids</taxon>
        <taxon>Escalloniales</taxon>
        <taxon>Escalloniaceae</taxon>
        <taxon>Escallonia</taxon>
    </lineage>
</organism>